<dbReference type="GO" id="GO:0016887">
    <property type="term" value="F:ATP hydrolysis activity"/>
    <property type="evidence" value="ECO:0007669"/>
    <property type="project" value="InterPro"/>
</dbReference>
<dbReference type="InterPro" id="IPR008995">
    <property type="entry name" value="Mo/tungstate-bd_C_term_dom"/>
</dbReference>
<dbReference type="InterPro" id="IPR017871">
    <property type="entry name" value="ABC_transporter-like_CS"/>
</dbReference>
<accession>A0A3P3XNZ5</accession>
<dbReference type="EC" id="3.6.3.30" evidence="8"/>
<evidence type="ECO:0000256" key="5">
    <source>
        <dbReference type="ARBA" id="ARBA00022967"/>
    </source>
</evidence>
<feature type="domain" description="ABC transporter" evidence="7">
    <location>
        <begin position="4"/>
        <end position="234"/>
    </location>
</feature>
<dbReference type="PANTHER" id="PTHR43875:SF15">
    <property type="entry name" value="TREHALOSE IMPORT ATP-BINDING PROTEIN SUGC"/>
    <property type="match status" value="1"/>
</dbReference>
<dbReference type="PANTHER" id="PTHR43875">
    <property type="entry name" value="MALTODEXTRIN IMPORT ATP-BINDING PROTEIN MSMX"/>
    <property type="match status" value="1"/>
</dbReference>
<sequence length="366" mass="40909">MASIQIVDMEKHFGEVQALSGVNLEIEKGEFFTLLGPSGCGKTTLLRTIAGFYHQDKGDIYIDGELINNVPAYQRNTGMVFQNYAVFPHMTVFDNVAYGLRVRKLPKEEISRKVSAALKSVHLEGYERRTPDKLSGGQQQRVGLARAMVIQPRVLLFDEPLSNLDAKLRIEMREEIRAVQKSLGITSIYVTHDQEEALVISDRIAVMQQGVIQQIGKPWEIYRNPQNTFVAYFVGKINMLTMRLDEGAEQGLRRATLGNLSFLVPSEGTEGMHEVIAAFRPEDLIEAAKEGSQNEITGILKTVSFMGSLARFELNVEGQEITIDRHRPREADMPQKGAAVSFAVPTQSMLLFDPKTGRRIGKGGRR</sequence>
<evidence type="ECO:0000313" key="8">
    <source>
        <dbReference type="EMBL" id="SLM17759.1"/>
    </source>
</evidence>
<keyword evidence="4 8" id="KW-0067">ATP-binding</keyword>
<dbReference type="SMART" id="SM00382">
    <property type="entry name" value="AAA"/>
    <property type="match status" value="1"/>
</dbReference>
<organism evidence="8">
    <name type="scientific">uncultured spirochete</name>
    <dbReference type="NCBI Taxonomy" id="156406"/>
    <lineage>
        <taxon>Bacteria</taxon>
        <taxon>Pseudomonadati</taxon>
        <taxon>Spirochaetota</taxon>
        <taxon>Spirochaetia</taxon>
        <taxon>Spirochaetales</taxon>
        <taxon>environmental samples</taxon>
    </lineage>
</organism>
<dbReference type="InterPro" id="IPR013611">
    <property type="entry name" value="Transp-assoc_OB_typ2"/>
</dbReference>
<dbReference type="Pfam" id="PF00005">
    <property type="entry name" value="ABC_tran"/>
    <property type="match status" value="1"/>
</dbReference>
<dbReference type="InterPro" id="IPR047641">
    <property type="entry name" value="ABC_transpr_MalK/UgpC-like"/>
</dbReference>
<dbReference type="GO" id="GO:0055052">
    <property type="term" value="C:ATP-binding cassette (ABC) transporter complex, substrate-binding subunit-containing"/>
    <property type="evidence" value="ECO:0007669"/>
    <property type="project" value="TreeGrafter"/>
</dbReference>
<evidence type="ECO:0000256" key="2">
    <source>
        <dbReference type="ARBA" id="ARBA00022475"/>
    </source>
</evidence>
<dbReference type="InterPro" id="IPR003593">
    <property type="entry name" value="AAA+_ATPase"/>
</dbReference>
<dbReference type="EMBL" id="FWDO01000004">
    <property type="protein sequence ID" value="SLM17759.1"/>
    <property type="molecule type" value="Genomic_DNA"/>
</dbReference>
<dbReference type="PROSITE" id="PS50893">
    <property type="entry name" value="ABC_TRANSPORTER_2"/>
    <property type="match status" value="1"/>
</dbReference>
<keyword evidence="6" id="KW-0472">Membrane</keyword>
<dbReference type="GO" id="GO:0140359">
    <property type="term" value="F:ABC-type transporter activity"/>
    <property type="evidence" value="ECO:0007669"/>
    <property type="project" value="UniProtKB-ARBA"/>
</dbReference>
<keyword evidence="2" id="KW-1003">Cell membrane</keyword>
<proteinExistence type="predicted"/>
<dbReference type="AlphaFoldDB" id="A0A3P3XNZ5"/>
<dbReference type="PROSITE" id="PS00211">
    <property type="entry name" value="ABC_TRANSPORTER_1"/>
    <property type="match status" value="1"/>
</dbReference>
<keyword evidence="1" id="KW-0813">Transport</keyword>
<evidence type="ECO:0000256" key="6">
    <source>
        <dbReference type="ARBA" id="ARBA00023136"/>
    </source>
</evidence>
<keyword evidence="8" id="KW-0378">Hydrolase</keyword>
<dbReference type="SUPFAM" id="SSF52540">
    <property type="entry name" value="P-loop containing nucleoside triphosphate hydrolases"/>
    <property type="match status" value="1"/>
</dbReference>
<dbReference type="InterPro" id="IPR003439">
    <property type="entry name" value="ABC_transporter-like_ATP-bd"/>
</dbReference>
<dbReference type="FunFam" id="3.40.50.300:FF:000042">
    <property type="entry name" value="Maltose/maltodextrin ABC transporter, ATP-binding protein"/>
    <property type="match status" value="1"/>
</dbReference>
<dbReference type="InterPro" id="IPR027417">
    <property type="entry name" value="P-loop_NTPase"/>
</dbReference>
<evidence type="ECO:0000256" key="3">
    <source>
        <dbReference type="ARBA" id="ARBA00022741"/>
    </source>
</evidence>
<reference evidence="8" key="1">
    <citation type="submission" date="2017-02" db="EMBL/GenBank/DDBJ databases">
        <authorList>
            <person name="Regsiter A."/>
            <person name="William W."/>
        </authorList>
    </citation>
    <scope>NUCLEOTIDE SEQUENCE</scope>
    <source>
        <strain evidence="8">BdmA 4</strain>
    </source>
</reference>
<dbReference type="InterPro" id="IPR012340">
    <property type="entry name" value="NA-bd_OB-fold"/>
</dbReference>
<keyword evidence="3" id="KW-0547">Nucleotide-binding</keyword>
<dbReference type="Gene3D" id="2.40.50.100">
    <property type="match status" value="1"/>
</dbReference>
<dbReference type="SUPFAM" id="SSF50331">
    <property type="entry name" value="MOP-like"/>
    <property type="match status" value="1"/>
</dbReference>
<evidence type="ECO:0000256" key="4">
    <source>
        <dbReference type="ARBA" id="ARBA00022840"/>
    </source>
</evidence>
<evidence type="ECO:0000256" key="1">
    <source>
        <dbReference type="ARBA" id="ARBA00022448"/>
    </source>
</evidence>
<dbReference type="Gene3D" id="3.40.50.300">
    <property type="entry name" value="P-loop containing nucleotide triphosphate hydrolases"/>
    <property type="match status" value="1"/>
</dbReference>
<keyword evidence="5" id="KW-1278">Translocase</keyword>
<dbReference type="GO" id="GO:0005524">
    <property type="term" value="F:ATP binding"/>
    <property type="evidence" value="ECO:0007669"/>
    <property type="project" value="UniProtKB-KW"/>
</dbReference>
<dbReference type="Pfam" id="PF08402">
    <property type="entry name" value="TOBE_2"/>
    <property type="match status" value="1"/>
</dbReference>
<evidence type="ECO:0000259" key="7">
    <source>
        <dbReference type="PROSITE" id="PS50893"/>
    </source>
</evidence>
<dbReference type="Gene3D" id="2.40.50.140">
    <property type="entry name" value="Nucleic acid-binding proteins"/>
    <property type="match status" value="1"/>
</dbReference>
<protein>
    <submittedName>
        <fullName evidence="8">Fe(3+) ions import ATP-binding protein FbpC</fullName>
        <ecNumber evidence="8">3.6.3.30</ecNumber>
    </submittedName>
</protein>
<gene>
    <name evidence="8" type="primary">fbpC</name>
    <name evidence="8" type="ORF">SPIRO4BDMA_40328</name>
</gene>
<name>A0A3P3XNZ5_9SPIR</name>